<accession>A0ABP8X8N0</accession>
<dbReference type="Proteomes" id="UP001499974">
    <property type="component" value="Unassembled WGS sequence"/>
</dbReference>
<dbReference type="Gene3D" id="3.30.70.100">
    <property type="match status" value="1"/>
</dbReference>
<dbReference type="PROSITE" id="PS50925">
    <property type="entry name" value="BLUF"/>
    <property type="match status" value="1"/>
</dbReference>
<sequence>MLSLTYVSSTKELLSVQELVELLEAIRPKNDELELTGMLLYSGGNVIQTLEGPDETVEQIFASIEVDPRHTGVLVLLREQIEERAFPQWSMGFRNLGDREVHDIEGYEDFTRRSFAQGLGAQTSPAYRLLELFRANMR</sequence>
<reference evidence="3" key="1">
    <citation type="journal article" date="2019" name="Int. J. Syst. Evol. Microbiol.">
        <title>The Global Catalogue of Microorganisms (GCM) 10K type strain sequencing project: providing services to taxonomists for standard genome sequencing and annotation.</title>
        <authorList>
            <consortium name="The Broad Institute Genomics Platform"/>
            <consortium name="The Broad Institute Genome Sequencing Center for Infectious Disease"/>
            <person name="Wu L."/>
            <person name="Ma J."/>
        </authorList>
    </citation>
    <scope>NUCLEOTIDE SEQUENCE [LARGE SCALE GENOMIC DNA]</scope>
    <source>
        <strain evidence="3">JCM 18531</strain>
    </source>
</reference>
<evidence type="ECO:0000313" key="3">
    <source>
        <dbReference type="Proteomes" id="UP001499974"/>
    </source>
</evidence>
<feature type="domain" description="BLUF" evidence="1">
    <location>
        <begin position="1"/>
        <end position="92"/>
    </location>
</feature>
<organism evidence="2 3">
    <name type="scientific">Nocardioides conyzicola</name>
    <dbReference type="NCBI Taxonomy" id="1651781"/>
    <lineage>
        <taxon>Bacteria</taxon>
        <taxon>Bacillati</taxon>
        <taxon>Actinomycetota</taxon>
        <taxon>Actinomycetes</taxon>
        <taxon>Propionibacteriales</taxon>
        <taxon>Nocardioidaceae</taxon>
        <taxon>Nocardioides</taxon>
    </lineage>
</organism>
<dbReference type="InterPro" id="IPR036046">
    <property type="entry name" value="Acylphosphatase-like_dom_sf"/>
</dbReference>
<dbReference type="Pfam" id="PF04940">
    <property type="entry name" value="BLUF"/>
    <property type="match status" value="1"/>
</dbReference>
<dbReference type="SMART" id="SM01034">
    <property type="entry name" value="BLUF"/>
    <property type="match status" value="1"/>
</dbReference>
<dbReference type="RefSeq" id="WP_345521155.1">
    <property type="nucleotide sequence ID" value="NZ_BAABKM010000002.1"/>
</dbReference>
<name>A0ABP8X8N0_9ACTN</name>
<comment type="caution">
    <text evidence="2">The sequence shown here is derived from an EMBL/GenBank/DDBJ whole genome shotgun (WGS) entry which is preliminary data.</text>
</comment>
<protein>
    <submittedName>
        <fullName evidence="2">BLUF domain-containing protein</fullName>
    </submittedName>
</protein>
<evidence type="ECO:0000313" key="2">
    <source>
        <dbReference type="EMBL" id="GAA4703028.1"/>
    </source>
</evidence>
<gene>
    <name evidence="2" type="ORF">GCM10023349_20480</name>
</gene>
<keyword evidence="3" id="KW-1185">Reference proteome</keyword>
<proteinExistence type="predicted"/>
<evidence type="ECO:0000259" key="1">
    <source>
        <dbReference type="PROSITE" id="PS50925"/>
    </source>
</evidence>
<dbReference type="SUPFAM" id="SSF54975">
    <property type="entry name" value="Acylphosphatase/BLUF domain-like"/>
    <property type="match status" value="1"/>
</dbReference>
<dbReference type="InterPro" id="IPR007024">
    <property type="entry name" value="BLUF_domain"/>
</dbReference>
<dbReference type="EMBL" id="BAABKM010000002">
    <property type="protein sequence ID" value="GAA4703028.1"/>
    <property type="molecule type" value="Genomic_DNA"/>
</dbReference>